<dbReference type="Proteomes" id="UP001066276">
    <property type="component" value="Chromosome 1_2"/>
</dbReference>
<comment type="caution">
    <text evidence="2">The sequence shown here is derived from an EMBL/GenBank/DDBJ whole genome shotgun (WGS) entry which is preliminary data.</text>
</comment>
<gene>
    <name evidence="2" type="ORF">NDU88_002712</name>
</gene>
<evidence type="ECO:0000313" key="2">
    <source>
        <dbReference type="EMBL" id="KAJ1207321.1"/>
    </source>
</evidence>
<protein>
    <submittedName>
        <fullName evidence="2">Uncharacterized protein</fullName>
    </submittedName>
</protein>
<evidence type="ECO:0000313" key="3">
    <source>
        <dbReference type="Proteomes" id="UP001066276"/>
    </source>
</evidence>
<evidence type="ECO:0000256" key="1">
    <source>
        <dbReference type="SAM" id="MobiDB-lite"/>
    </source>
</evidence>
<dbReference type="EMBL" id="JANPWB010000002">
    <property type="protein sequence ID" value="KAJ1207321.1"/>
    <property type="molecule type" value="Genomic_DNA"/>
</dbReference>
<feature type="region of interest" description="Disordered" evidence="1">
    <location>
        <begin position="47"/>
        <end position="66"/>
    </location>
</feature>
<accession>A0AAV7W2X2</accession>
<name>A0AAV7W2X2_PLEWA</name>
<organism evidence="2 3">
    <name type="scientific">Pleurodeles waltl</name>
    <name type="common">Iberian ribbed newt</name>
    <dbReference type="NCBI Taxonomy" id="8319"/>
    <lineage>
        <taxon>Eukaryota</taxon>
        <taxon>Metazoa</taxon>
        <taxon>Chordata</taxon>
        <taxon>Craniata</taxon>
        <taxon>Vertebrata</taxon>
        <taxon>Euteleostomi</taxon>
        <taxon>Amphibia</taxon>
        <taxon>Batrachia</taxon>
        <taxon>Caudata</taxon>
        <taxon>Salamandroidea</taxon>
        <taxon>Salamandridae</taxon>
        <taxon>Pleurodelinae</taxon>
        <taxon>Pleurodeles</taxon>
    </lineage>
</organism>
<dbReference type="AlphaFoldDB" id="A0AAV7W2X2"/>
<keyword evidence="3" id="KW-1185">Reference proteome</keyword>
<reference evidence="2" key="1">
    <citation type="journal article" date="2022" name="bioRxiv">
        <title>Sequencing and chromosome-scale assembly of the giantPleurodeles waltlgenome.</title>
        <authorList>
            <person name="Brown T."/>
            <person name="Elewa A."/>
            <person name="Iarovenko S."/>
            <person name="Subramanian E."/>
            <person name="Araus A.J."/>
            <person name="Petzold A."/>
            <person name="Susuki M."/>
            <person name="Suzuki K.-i.T."/>
            <person name="Hayashi T."/>
            <person name="Toyoda A."/>
            <person name="Oliveira C."/>
            <person name="Osipova E."/>
            <person name="Leigh N.D."/>
            <person name="Simon A."/>
            <person name="Yun M.H."/>
        </authorList>
    </citation>
    <scope>NUCLEOTIDE SEQUENCE</scope>
    <source>
        <strain evidence="2">20211129_DDA</strain>
        <tissue evidence="2">Liver</tissue>
    </source>
</reference>
<proteinExistence type="predicted"/>
<sequence length="66" mass="7286">MSAYSCLSAPAREVHSPFLLFREPGYPGSLGVCRRRRCHGARAGGVYEGESGHRSRFCDASSRNIR</sequence>